<feature type="domain" description="Fido" evidence="1">
    <location>
        <begin position="5"/>
        <end position="122"/>
    </location>
</feature>
<dbReference type="InterPro" id="IPR053737">
    <property type="entry name" value="Type_II_TA_Toxin"/>
</dbReference>
<accession>A0ABT2HDJ3</accession>
<dbReference type="Pfam" id="PF02661">
    <property type="entry name" value="Fic"/>
    <property type="match status" value="1"/>
</dbReference>
<dbReference type="PANTHER" id="PTHR39426">
    <property type="entry name" value="HOMOLOGY TO DEATH-ON-CURING PROTEIN OF PHAGE P1"/>
    <property type="match status" value="1"/>
</dbReference>
<dbReference type="EMBL" id="JANVAD010000001">
    <property type="protein sequence ID" value="MCS6521323.1"/>
    <property type="molecule type" value="Genomic_DNA"/>
</dbReference>
<dbReference type="InterPro" id="IPR006440">
    <property type="entry name" value="Doc"/>
</dbReference>
<evidence type="ECO:0000259" key="1">
    <source>
        <dbReference type="PROSITE" id="PS51459"/>
    </source>
</evidence>
<evidence type="ECO:0000313" key="2">
    <source>
        <dbReference type="EMBL" id="MCS6521323.1"/>
    </source>
</evidence>
<name>A0ABT2HDJ3_9MICO</name>
<dbReference type="PANTHER" id="PTHR39426:SF1">
    <property type="entry name" value="HOMOLOGY TO DEATH-ON-CURING PROTEIN OF PHAGE P1"/>
    <property type="match status" value="1"/>
</dbReference>
<dbReference type="PROSITE" id="PS51459">
    <property type="entry name" value="FIDO"/>
    <property type="match status" value="1"/>
</dbReference>
<dbReference type="Gene3D" id="1.20.120.1870">
    <property type="entry name" value="Fic/DOC protein, Fido domain"/>
    <property type="match status" value="1"/>
</dbReference>
<keyword evidence="3" id="KW-1185">Reference proteome</keyword>
<evidence type="ECO:0000313" key="3">
    <source>
        <dbReference type="Proteomes" id="UP001652264"/>
    </source>
</evidence>
<dbReference type="InterPro" id="IPR036597">
    <property type="entry name" value="Fido-like_dom_sf"/>
</dbReference>
<organism evidence="2 3">
    <name type="scientific">Curtobacterium citreum</name>
    <dbReference type="NCBI Taxonomy" id="2036"/>
    <lineage>
        <taxon>Bacteria</taxon>
        <taxon>Bacillati</taxon>
        <taxon>Actinomycetota</taxon>
        <taxon>Actinomycetes</taxon>
        <taxon>Micrococcales</taxon>
        <taxon>Microbacteriaceae</taxon>
        <taxon>Curtobacterium</taxon>
    </lineage>
</organism>
<gene>
    <name evidence="2" type="ORF">NYQ28_01940</name>
</gene>
<sequence length="122" mass="13472">MRPELTVEQVILIHDSMVDAPVTDRGKLESGVRRAFHGMGGQYFYVSIWAQTAALIHGIAAAHGFFDGNKRTAWTAGMTLLELNGVRLRRIPDEETANYMVEITEGLHTIDQIALTLAGYAD</sequence>
<proteinExistence type="predicted"/>
<protein>
    <submittedName>
        <fullName evidence="2">Type II toxin-antitoxin system death-on-curing family toxin</fullName>
    </submittedName>
</protein>
<comment type="caution">
    <text evidence="2">The sequence shown here is derived from an EMBL/GenBank/DDBJ whole genome shotgun (WGS) entry which is preliminary data.</text>
</comment>
<dbReference type="GeneID" id="95324241"/>
<dbReference type="InterPro" id="IPR003812">
    <property type="entry name" value="Fido"/>
</dbReference>
<dbReference type="Proteomes" id="UP001652264">
    <property type="component" value="Unassembled WGS sequence"/>
</dbReference>
<dbReference type="RefSeq" id="WP_141861693.1">
    <property type="nucleotide sequence ID" value="NZ_BMNV01000004.1"/>
</dbReference>
<dbReference type="SUPFAM" id="SSF140931">
    <property type="entry name" value="Fic-like"/>
    <property type="match status" value="1"/>
</dbReference>
<reference evidence="2 3" key="1">
    <citation type="submission" date="2022-08" db="EMBL/GenBank/DDBJ databases">
        <title>Taxonomy of Curtobacterium flaccumfaciens.</title>
        <authorList>
            <person name="Osdaghi E."/>
            <person name="Taghavi S.M."/>
            <person name="Hamidizade M."/>
            <person name="Abachi H."/>
            <person name="Fazliarab A."/>
            <person name="Baeyen S."/>
            <person name="Portier P."/>
            <person name="Van Vaerenbergh J."/>
            <person name="Jacques M.-A."/>
        </authorList>
    </citation>
    <scope>NUCLEOTIDE SEQUENCE [LARGE SCALE GENOMIC DNA]</scope>
    <source>
        <strain evidence="2 3">LMG8786T</strain>
    </source>
</reference>
<dbReference type="NCBIfam" id="TIGR01550">
    <property type="entry name" value="DOC_P1"/>
    <property type="match status" value="1"/>
</dbReference>